<comment type="caution">
    <text evidence="2">The sequence shown here is derived from an EMBL/GenBank/DDBJ whole genome shotgun (WGS) entry which is preliminary data.</text>
</comment>
<gene>
    <name evidence="2" type="ORF">M0811_03221</name>
</gene>
<dbReference type="AlphaFoldDB" id="A0A9Q0L5U7"/>
<organism evidence="2 3">
    <name type="scientific">Anaeramoeba ignava</name>
    <name type="common">Anaerobic marine amoeba</name>
    <dbReference type="NCBI Taxonomy" id="1746090"/>
    <lineage>
        <taxon>Eukaryota</taxon>
        <taxon>Metamonada</taxon>
        <taxon>Anaeramoebidae</taxon>
        <taxon>Anaeramoeba</taxon>
    </lineage>
</organism>
<keyword evidence="3" id="KW-1185">Reference proteome</keyword>
<dbReference type="EMBL" id="JAPDFW010000136">
    <property type="protein sequence ID" value="KAJ5066877.1"/>
    <property type="molecule type" value="Genomic_DNA"/>
</dbReference>
<protein>
    <submittedName>
        <fullName evidence="2">Uncharacterized protein</fullName>
    </submittedName>
</protein>
<name>A0A9Q0L5U7_ANAIG</name>
<evidence type="ECO:0000256" key="1">
    <source>
        <dbReference type="SAM" id="Phobius"/>
    </source>
</evidence>
<feature type="transmembrane region" description="Helical" evidence="1">
    <location>
        <begin position="49"/>
        <end position="69"/>
    </location>
</feature>
<feature type="transmembrane region" description="Helical" evidence="1">
    <location>
        <begin position="81"/>
        <end position="98"/>
    </location>
</feature>
<keyword evidence="1" id="KW-0472">Membrane</keyword>
<reference evidence="2" key="1">
    <citation type="submission" date="2022-10" db="EMBL/GenBank/DDBJ databases">
        <title>Novel sulphate-reducing endosymbionts in the free-living metamonad Anaeramoeba.</title>
        <authorList>
            <person name="Jerlstrom-Hultqvist J."/>
            <person name="Cepicka I."/>
            <person name="Gallot-Lavallee L."/>
            <person name="Salas-Leiva D."/>
            <person name="Curtis B.A."/>
            <person name="Zahonova K."/>
            <person name="Pipaliya S."/>
            <person name="Dacks J."/>
            <person name="Roger A.J."/>
        </authorList>
    </citation>
    <scope>NUCLEOTIDE SEQUENCE</scope>
    <source>
        <strain evidence="2">BMAN</strain>
    </source>
</reference>
<feature type="transmembrane region" description="Helical" evidence="1">
    <location>
        <begin position="104"/>
        <end position="121"/>
    </location>
</feature>
<evidence type="ECO:0000313" key="3">
    <source>
        <dbReference type="Proteomes" id="UP001149090"/>
    </source>
</evidence>
<proteinExistence type="predicted"/>
<evidence type="ECO:0000313" key="2">
    <source>
        <dbReference type="EMBL" id="KAJ5066877.1"/>
    </source>
</evidence>
<feature type="transmembrane region" description="Helical" evidence="1">
    <location>
        <begin position="25"/>
        <end position="43"/>
    </location>
</feature>
<sequence length="141" mass="16318">MDSVKTFFSHKPDTYIQIVKKQKPLTLVYLALFILNFLSVLVGTWFDPAWLIISTSLVTFYFESLNGEFKKEMEEKKKELIWLKYVAMGTCVLAFIIAPKGKLFHSLGVLVAGPTFMYHLGWELYSVLKSEVDQLIEKKKK</sequence>
<accession>A0A9Q0L5U7</accession>
<keyword evidence="1" id="KW-0812">Transmembrane</keyword>
<dbReference type="Proteomes" id="UP001149090">
    <property type="component" value="Unassembled WGS sequence"/>
</dbReference>
<keyword evidence="1" id="KW-1133">Transmembrane helix</keyword>